<organism evidence="1 2">
    <name type="scientific">Bacteroides ovatus</name>
    <dbReference type="NCBI Taxonomy" id="28116"/>
    <lineage>
        <taxon>Bacteria</taxon>
        <taxon>Pseudomonadati</taxon>
        <taxon>Bacteroidota</taxon>
        <taxon>Bacteroidia</taxon>
        <taxon>Bacteroidales</taxon>
        <taxon>Bacteroidaceae</taxon>
        <taxon>Bacteroides</taxon>
    </lineage>
</organism>
<evidence type="ECO:0000313" key="1">
    <source>
        <dbReference type="EMBL" id="RGX05662.1"/>
    </source>
</evidence>
<proteinExistence type="predicted"/>
<evidence type="ECO:0000313" key="2">
    <source>
        <dbReference type="Proteomes" id="UP000286031"/>
    </source>
</evidence>
<gene>
    <name evidence="1" type="ORF">DWV35_24665</name>
</gene>
<sequence length="90" mass="10254">MVDNIPFAISGKGVSRQNPQNRSVRGLVIILKKIIHPVFAGVFSVFPGKIPLKLIIKYLRIKYGLITHFTFKGNCELRFKYGNYRVSFIA</sequence>
<name>A0A413EFK8_BACOV</name>
<protein>
    <submittedName>
        <fullName evidence="1">Uncharacterized protein</fullName>
    </submittedName>
</protein>
<dbReference type="Proteomes" id="UP000286031">
    <property type="component" value="Unassembled WGS sequence"/>
</dbReference>
<comment type="caution">
    <text evidence="1">The sequence shown here is derived from an EMBL/GenBank/DDBJ whole genome shotgun (WGS) entry which is preliminary data.</text>
</comment>
<dbReference type="AlphaFoldDB" id="A0A413EFK8"/>
<dbReference type="EMBL" id="QSBI01000051">
    <property type="protein sequence ID" value="RGX05662.1"/>
    <property type="molecule type" value="Genomic_DNA"/>
</dbReference>
<reference evidence="1 2" key="1">
    <citation type="submission" date="2018-08" db="EMBL/GenBank/DDBJ databases">
        <title>A genome reference for cultivated species of the human gut microbiota.</title>
        <authorList>
            <person name="Zou Y."/>
            <person name="Xue W."/>
            <person name="Luo G."/>
        </authorList>
    </citation>
    <scope>NUCLEOTIDE SEQUENCE [LARGE SCALE GENOMIC DNA]</scope>
    <source>
        <strain evidence="1 2">AF04-46</strain>
    </source>
</reference>
<accession>A0A413EFK8</accession>